<gene>
    <name evidence="5" type="ORF">RFI_21529</name>
</gene>
<dbReference type="PANTHER" id="PTHR13691:SF5">
    <property type="entry name" value="LARGE RIBOSOMAL SUBUNIT PROTEIN UL2M"/>
    <property type="match status" value="1"/>
</dbReference>
<evidence type="ECO:0000313" key="5">
    <source>
        <dbReference type="EMBL" id="ETO15835.1"/>
    </source>
</evidence>
<dbReference type="InterPro" id="IPR014722">
    <property type="entry name" value="Rib_uL2_dom2"/>
</dbReference>
<comment type="caution">
    <text evidence="5">The sequence shown here is derived from an EMBL/GenBank/DDBJ whole genome shotgun (WGS) entry which is preliminary data.</text>
</comment>
<dbReference type="GO" id="GO:0003735">
    <property type="term" value="F:structural constituent of ribosome"/>
    <property type="evidence" value="ECO:0007669"/>
    <property type="project" value="InterPro"/>
</dbReference>
<sequence length="226" mass="25218">EGIVERIEWDPFRSANIALIRYPQSKRIQYQLAVHGLKPAIKIIIIIIIKPRFFRPGVSTTLRHVPDKAVICNIEFQPGGGGKLCRAAGTSAKIVNKDATRKGYALLQLPNGELRLFNLNCLATLGRISNVWWNKINWGKAGNRRNLGTGWRPAVRGLAMNSCKHPHGGGSGNKRTRPAGGGGFVTKWGVPQGGFRTKPKHKLRVPVERQMIMQMRPRNFKKGQLF</sequence>
<keyword evidence="3" id="KW-0687">Ribonucleoprotein</keyword>
<dbReference type="InterPro" id="IPR014726">
    <property type="entry name" value="Ribosomal_uL2_dom3"/>
</dbReference>
<dbReference type="GO" id="GO:0005762">
    <property type="term" value="C:mitochondrial large ribosomal subunit"/>
    <property type="evidence" value="ECO:0007669"/>
    <property type="project" value="TreeGrafter"/>
</dbReference>
<dbReference type="InterPro" id="IPR022666">
    <property type="entry name" value="Ribosomal_uL2_RNA-bd_dom"/>
</dbReference>
<dbReference type="Gene3D" id="4.10.950.10">
    <property type="entry name" value="Ribosomal protein L2, domain 3"/>
    <property type="match status" value="1"/>
</dbReference>
<feature type="domain" description="Large ribosomal subunit protein uL2 C-terminal" evidence="4">
    <location>
        <begin position="54"/>
        <end position="191"/>
    </location>
</feature>
<feature type="non-terminal residue" evidence="5">
    <location>
        <position position="1"/>
    </location>
</feature>
<dbReference type="InterPro" id="IPR022669">
    <property type="entry name" value="Ribosomal_uL2_C"/>
</dbReference>
<dbReference type="SUPFAM" id="SSF50104">
    <property type="entry name" value="Translation proteins SH3-like domain"/>
    <property type="match status" value="1"/>
</dbReference>
<dbReference type="EMBL" id="ASPP01018761">
    <property type="protein sequence ID" value="ETO15835.1"/>
    <property type="molecule type" value="Genomic_DNA"/>
</dbReference>
<dbReference type="Proteomes" id="UP000023152">
    <property type="component" value="Unassembled WGS sequence"/>
</dbReference>
<keyword evidence="6" id="KW-1185">Reference proteome</keyword>
<proteinExistence type="inferred from homology"/>
<dbReference type="SMART" id="SM01382">
    <property type="entry name" value="Ribosomal_L2_C"/>
    <property type="match status" value="1"/>
</dbReference>
<dbReference type="PIRSF" id="PIRSF002158">
    <property type="entry name" value="Ribosomal_L2"/>
    <property type="match status" value="1"/>
</dbReference>
<dbReference type="AlphaFoldDB" id="X6MRW0"/>
<dbReference type="PANTHER" id="PTHR13691">
    <property type="entry name" value="RIBOSOMAL PROTEIN L2"/>
    <property type="match status" value="1"/>
</dbReference>
<dbReference type="SUPFAM" id="SSF50249">
    <property type="entry name" value="Nucleic acid-binding proteins"/>
    <property type="match status" value="1"/>
</dbReference>
<evidence type="ECO:0000259" key="4">
    <source>
        <dbReference type="SMART" id="SM01382"/>
    </source>
</evidence>
<dbReference type="InterPro" id="IPR002171">
    <property type="entry name" value="Ribosomal_uL2"/>
</dbReference>
<dbReference type="GO" id="GO:0003723">
    <property type="term" value="F:RNA binding"/>
    <property type="evidence" value="ECO:0007669"/>
    <property type="project" value="TreeGrafter"/>
</dbReference>
<evidence type="ECO:0000256" key="3">
    <source>
        <dbReference type="ARBA" id="ARBA00023274"/>
    </source>
</evidence>
<dbReference type="Gene3D" id="2.30.30.30">
    <property type="match status" value="1"/>
</dbReference>
<protein>
    <recommendedName>
        <fullName evidence="4">Large ribosomal subunit protein uL2 C-terminal domain-containing protein</fullName>
    </recommendedName>
</protein>
<dbReference type="InterPro" id="IPR008991">
    <property type="entry name" value="Translation_prot_SH3-like_sf"/>
</dbReference>
<dbReference type="Gene3D" id="2.40.50.140">
    <property type="entry name" value="Nucleic acid-binding proteins"/>
    <property type="match status" value="1"/>
</dbReference>
<dbReference type="OrthoDB" id="10267824at2759"/>
<organism evidence="5 6">
    <name type="scientific">Reticulomyxa filosa</name>
    <dbReference type="NCBI Taxonomy" id="46433"/>
    <lineage>
        <taxon>Eukaryota</taxon>
        <taxon>Sar</taxon>
        <taxon>Rhizaria</taxon>
        <taxon>Retaria</taxon>
        <taxon>Foraminifera</taxon>
        <taxon>Monothalamids</taxon>
        <taxon>Reticulomyxidae</taxon>
        <taxon>Reticulomyxa</taxon>
    </lineage>
</organism>
<keyword evidence="2" id="KW-0689">Ribosomal protein</keyword>
<evidence type="ECO:0000256" key="2">
    <source>
        <dbReference type="ARBA" id="ARBA00022980"/>
    </source>
</evidence>
<dbReference type="GO" id="GO:0032543">
    <property type="term" value="P:mitochondrial translation"/>
    <property type="evidence" value="ECO:0007669"/>
    <property type="project" value="TreeGrafter"/>
</dbReference>
<dbReference type="Pfam" id="PF00181">
    <property type="entry name" value="Ribosomal_L2_N"/>
    <property type="match status" value="1"/>
</dbReference>
<evidence type="ECO:0000256" key="1">
    <source>
        <dbReference type="ARBA" id="ARBA00005636"/>
    </source>
</evidence>
<dbReference type="Pfam" id="PF03947">
    <property type="entry name" value="Ribosomal_L2_C"/>
    <property type="match status" value="1"/>
</dbReference>
<name>X6MRW0_RETFI</name>
<accession>X6MRW0</accession>
<evidence type="ECO:0000313" key="6">
    <source>
        <dbReference type="Proteomes" id="UP000023152"/>
    </source>
</evidence>
<reference evidence="5 6" key="1">
    <citation type="journal article" date="2013" name="Curr. Biol.">
        <title>The Genome of the Foraminiferan Reticulomyxa filosa.</title>
        <authorList>
            <person name="Glockner G."/>
            <person name="Hulsmann N."/>
            <person name="Schleicher M."/>
            <person name="Noegel A.A."/>
            <person name="Eichinger L."/>
            <person name="Gallinger C."/>
            <person name="Pawlowski J."/>
            <person name="Sierra R."/>
            <person name="Euteneuer U."/>
            <person name="Pillet L."/>
            <person name="Moustafa A."/>
            <person name="Platzer M."/>
            <person name="Groth M."/>
            <person name="Szafranski K."/>
            <person name="Schliwa M."/>
        </authorList>
    </citation>
    <scope>NUCLEOTIDE SEQUENCE [LARGE SCALE GENOMIC DNA]</scope>
</reference>
<comment type="similarity">
    <text evidence="1">Belongs to the universal ribosomal protein uL2 family.</text>
</comment>
<dbReference type="InterPro" id="IPR012340">
    <property type="entry name" value="NA-bd_OB-fold"/>
</dbReference>